<dbReference type="RefSeq" id="WP_249698331.1">
    <property type="nucleotide sequence ID" value="NZ_JAMFLX010000005.1"/>
</dbReference>
<feature type="domain" description="Type IV / VI secretion system DotU" evidence="3">
    <location>
        <begin position="53"/>
        <end position="255"/>
    </location>
</feature>
<feature type="compositionally biased region" description="Low complexity" evidence="1">
    <location>
        <begin position="20"/>
        <end position="41"/>
    </location>
</feature>
<evidence type="ECO:0000313" key="5">
    <source>
        <dbReference type="Proteomes" id="UP001203338"/>
    </source>
</evidence>
<proteinExistence type="predicted"/>
<feature type="transmembrane region" description="Helical" evidence="2">
    <location>
        <begin position="232"/>
        <end position="257"/>
    </location>
</feature>
<dbReference type="PANTHER" id="PTHR38033">
    <property type="entry name" value="MEMBRANE PROTEIN-RELATED"/>
    <property type="match status" value="1"/>
</dbReference>
<evidence type="ECO:0000313" key="4">
    <source>
        <dbReference type="EMBL" id="MCL6269343.1"/>
    </source>
</evidence>
<keyword evidence="2" id="KW-1133">Transmembrane helix</keyword>
<dbReference type="NCBIfam" id="NF038228">
    <property type="entry name" value="IcmH_DotU_IVB"/>
    <property type="match status" value="1"/>
</dbReference>
<keyword evidence="5" id="KW-1185">Reference proteome</keyword>
<dbReference type="PANTHER" id="PTHR38033:SF1">
    <property type="entry name" value="DOTU FAMILY TYPE IV_VI SECRETION SYSTEM PROTEIN"/>
    <property type="match status" value="1"/>
</dbReference>
<accession>A0ABT0PD86</accession>
<comment type="caution">
    <text evidence="4">The sequence shown here is derived from an EMBL/GenBank/DDBJ whole genome shotgun (WGS) entry which is preliminary data.</text>
</comment>
<evidence type="ECO:0000259" key="3">
    <source>
        <dbReference type="Pfam" id="PF09850"/>
    </source>
</evidence>
<name>A0ABT0PD86_9GAMM</name>
<feature type="region of interest" description="Disordered" evidence="1">
    <location>
        <begin position="1"/>
        <end position="42"/>
    </location>
</feature>
<dbReference type="Pfam" id="PF09850">
    <property type="entry name" value="DotU"/>
    <property type="match status" value="1"/>
</dbReference>
<reference evidence="4 5" key="1">
    <citation type="submission" date="2022-05" db="EMBL/GenBank/DDBJ databases">
        <authorList>
            <person name="Park J.-S."/>
        </authorList>
    </citation>
    <scope>NUCLEOTIDE SEQUENCE [LARGE SCALE GENOMIC DNA]</scope>
    <source>
        <strain evidence="4 5">2012CJ34-2</strain>
    </source>
</reference>
<evidence type="ECO:0000256" key="2">
    <source>
        <dbReference type="SAM" id="Phobius"/>
    </source>
</evidence>
<organism evidence="4 5">
    <name type="scientific">Parendozoicomonas callyspongiae</name>
    <dbReference type="NCBI Taxonomy" id="2942213"/>
    <lineage>
        <taxon>Bacteria</taxon>
        <taxon>Pseudomonadati</taxon>
        <taxon>Pseudomonadota</taxon>
        <taxon>Gammaproteobacteria</taxon>
        <taxon>Oceanospirillales</taxon>
        <taxon>Endozoicomonadaceae</taxon>
        <taxon>Parendozoicomonas</taxon>
    </lineage>
</organism>
<protein>
    <submittedName>
        <fullName evidence="4">Type IVB secretion system protein IcmH/DotU</fullName>
    </submittedName>
</protein>
<dbReference type="NCBIfam" id="TIGR03349">
    <property type="entry name" value="IV_VI_DotU"/>
    <property type="match status" value="1"/>
</dbReference>
<dbReference type="InterPro" id="IPR017732">
    <property type="entry name" value="T4/T6SS_DotU"/>
</dbReference>
<keyword evidence="2" id="KW-0472">Membrane</keyword>
<dbReference type="EMBL" id="JAMFLX010000005">
    <property type="protein sequence ID" value="MCL6269343.1"/>
    <property type="molecule type" value="Genomic_DNA"/>
</dbReference>
<dbReference type="InterPro" id="IPR038522">
    <property type="entry name" value="T4/T6SS_DotU_sf"/>
</dbReference>
<evidence type="ECO:0000256" key="1">
    <source>
        <dbReference type="SAM" id="MobiDB-lite"/>
    </source>
</evidence>
<dbReference type="Proteomes" id="UP001203338">
    <property type="component" value="Unassembled WGS sequence"/>
</dbReference>
<sequence length="283" mass="31838">MSDRTVIVPTPGSSRQPDMAPAQPQYRQQGQPQYAPQPAAGDNFQIQSGLNPVVNAANTLLTLMVKLRTTTEHRLVPQLHQMMTAEIQRFDRELQSQGMRPEQIIAARYLLCTVLDETVMNTPWGSRSGWSQRSLLSTFHRETFGGEKCFAILQRLQEAARMNLHVLELFYLCLSLGFEGKFKLVPNGTAQLDTIRDNLYRVIQAQRDQGDNELSPHWQSSVRRGKGLMHYIPLWVFAAVALAVLVAAYAGFSVWLFQGNEPVIESMQQLITEAVAILSRGQV</sequence>
<keyword evidence="2" id="KW-0812">Transmembrane</keyword>
<dbReference type="Gene3D" id="1.25.40.590">
    <property type="entry name" value="Type IV / VI secretion system, DotU"/>
    <property type="match status" value="1"/>
</dbReference>
<gene>
    <name evidence="4" type="primary">icmH</name>
    <name evidence="4" type="ORF">M3P05_05210</name>
</gene>